<dbReference type="PATRIC" id="fig|1247726.3.peg.1170"/>
<protein>
    <recommendedName>
        <fullName evidence="3">XRE family transcriptional regulator</fullName>
    </recommendedName>
</protein>
<dbReference type="AlphaFoldDB" id="W0PDP9"/>
<reference evidence="1 2" key="1">
    <citation type="journal article" date="2014" name="Microbiology">
        <title>Unravelling the complete genome sequence of Advenella mimigardefordensis strain DPN7T and novel insights in the catabolism of the xenobiotic polythioester precursor 3,3'-dithiodipropionate.</title>
        <authorList>
            <person name="Wubbeler J.H."/>
            <person name="Hiessl S."/>
            <person name="Schuldes J."/>
            <person name="Thurmer A."/>
            <person name="Daniel R."/>
            <person name="Steinbuchel A."/>
        </authorList>
    </citation>
    <scope>NUCLEOTIDE SEQUENCE [LARGE SCALE GENOMIC DNA]</scope>
    <source>
        <strain evidence="2">DSM 17166 / LMG 22922 / DPN7</strain>
    </source>
</reference>
<sequence length="115" mass="13286">MKQYELPLIGPVNPPTFASEAEMSLCKSYRDAVRLSWQLKARKKMTKALAAEHAGLYPSHVSDYLHIDDNPRRRDLPMDKVRDWCLVVGNWVVLQYITRDAQLNIMEEMIAQRAA</sequence>
<gene>
    <name evidence="1" type="ORF">MIM_c10650</name>
</gene>
<dbReference type="KEGG" id="amim:MIM_c10650"/>
<name>W0PDP9_ADVMD</name>
<keyword evidence="2" id="KW-1185">Reference proteome</keyword>
<dbReference type="eggNOG" id="ENOG502ZKED">
    <property type="taxonomic scope" value="Bacteria"/>
</dbReference>
<dbReference type="RefSeq" id="WP_025371784.1">
    <property type="nucleotide sequence ID" value="NZ_CP003915.1"/>
</dbReference>
<evidence type="ECO:0000313" key="2">
    <source>
        <dbReference type="Proteomes" id="UP000019095"/>
    </source>
</evidence>
<proteinExistence type="predicted"/>
<dbReference type="OrthoDB" id="8780302at2"/>
<evidence type="ECO:0000313" key="1">
    <source>
        <dbReference type="EMBL" id="AHG63163.1"/>
    </source>
</evidence>
<dbReference type="HOGENOM" id="CLU_158603_0_0_4"/>
<dbReference type="STRING" id="1247726.MIM_c10650"/>
<organism evidence="1 2">
    <name type="scientific">Advenella mimigardefordensis (strain DSM 17166 / LMG 22922 / DPN7)</name>
    <dbReference type="NCBI Taxonomy" id="1247726"/>
    <lineage>
        <taxon>Bacteria</taxon>
        <taxon>Pseudomonadati</taxon>
        <taxon>Pseudomonadota</taxon>
        <taxon>Betaproteobacteria</taxon>
        <taxon>Burkholderiales</taxon>
        <taxon>Alcaligenaceae</taxon>
    </lineage>
</organism>
<dbReference type="EMBL" id="CP003915">
    <property type="protein sequence ID" value="AHG63163.1"/>
    <property type="molecule type" value="Genomic_DNA"/>
</dbReference>
<dbReference type="Proteomes" id="UP000019095">
    <property type="component" value="Chromosome"/>
</dbReference>
<accession>W0PDP9</accession>
<evidence type="ECO:0008006" key="3">
    <source>
        <dbReference type="Google" id="ProtNLM"/>
    </source>
</evidence>